<evidence type="ECO:0000256" key="2">
    <source>
        <dbReference type="SAM" id="SignalP"/>
    </source>
</evidence>
<dbReference type="InterPro" id="IPR006597">
    <property type="entry name" value="Sel1-like"/>
</dbReference>
<gene>
    <name evidence="4" type="ORF">ETX26_01840</name>
</gene>
<feature type="region of interest" description="Disordered" evidence="1">
    <location>
        <begin position="211"/>
        <end position="238"/>
    </location>
</feature>
<dbReference type="SMART" id="SM00671">
    <property type="entry name" value="SEL1"/>
    <property type="match status" value="2"/>
</dbReference>
<evidence type="ECO:0000259" key="3">
    <source>
        <dbReference type="PROSITE" id="PS51724"/>
    </source>
</evidence>
<dbReference type="Pfam" id="PF08238">
    <property type="entry name" value="Sel1"/>
    <property type="match status" value="2"/>
</dbReference>
<accession>A0A4Q2KPI3</accession>
<dbReference type="Pfam" id="PF05036">
    <property type="entry name" value="SPOR"/>
    <property type="match status" value="1"/>
</dbReference>
<evidence type="ECO:0000256" key="1">
    <source>
        <dbReference type="SAM" id="MobiDB-lite"/>
    </source>
</evidence>
<dbReference type="InterPro" id="IPR052748">
    <property type="entry name" value="ISR_Activator"/>
</dbReference>
<feature type="domain" description="SPOR" evidence="3">
    <location>
        <begin position="317"/>
        <end position="394"/>
    </location>
</feature>
<feature type="compositionally biased region" description="Low complexity" evidence="1">
    <location>
        <begin position="295"/>
        <end position="318"/>
    </location>
</feature>
<dbReference type="InterPro" id="IPR036680">
    <property type="entry name" value="SPOR-like_sf"/>
</dbReference>
<evidence type="ECO:0000313" key="4">
    <source>
        <dbReference type="EMBL" id="RXZ65522.1"/>
    </source>
</evidence>
<feature type="region of interest" description="Disordered" evidence="1">
    <location>
        <begin position="271"/>
        <end position="325"/>
    </location>
</feature>
<evidence type="ECO:0000313" key="5">
    <source>
        <dbReference type="Proteomes" id="UP000293623"/>
    </source>
</evidence>
<dbReference type="SUPFAM" id="SSF110997">
    <property type="entry name" value="Sporulation related repeat"/>
    <property type="match status" value="1"/>
</dbReference>
<feature type="compositionally biased region" description="Low complexity" evidence="1">
    <location>
        <begin position="211"/>
        <end position="224"/>
    </location>
</feature>
<sequence length="394" mass="41165">MRFAHALSLFAAGTALAIAAPALADVKAGVDAWSRGDYAAAVREWREPAAQGNPDAQFNMAQAYRLGRGVERDQQQAEAFYARAAAQGHIKAADNYGLMLFQAGRREEAMPYVLAASERGDPRAQYLLGIAHFNGDLVEKDWVRAYALLTLANSAGLPQANPAIRQMDEYIPLEQRQEAQVLAQQLKRESDATRAQQLAAVDLALDGEATAAPAARPAATVPPTSGRRPMPIARTPVSPSVAAAQAAIVEASRVTGTDSPAEAGADYARPAVAAASPSPSPASAPQQPRPEPQPERTTAAAPTASPSPSRSPSSSPPSSDGPWRVQLGAFSVAGNADRLWRDVAGLAPLAGKEKLLVRTGRLTKLQAGGFATRGAAQAACDSLKAAGRACLVTR</sequence>
<dbReference type="RefSeq" id="WP_129523007.1">
    <property type="nucleotide sequence ID" value="NZ_SDPV01000001.1"/>
</dbReference>
<dbReference type="Gene3D" id="3.30.70.1070">
    <property type="entry name" value="Sporulation related repeat"/>
    <property type="match status" value="1"/>
</dbReference>
<dbReference type="OrthoDB" id="112232at2"/>
<protein>
    <submittedName>
        <fullName evidence="4">Sporulation protein</fullName>
    </submittedName>
</protein>
<keyword evidence="2" id="KW-0732">Signal</keyword>
<proteinExistence type="predicted"/>
<keyword evidence="5" id="KW-1185">Reference proteome</keyword>
<comment type="caution">
    <text evidence="4">The sequence shown here is derived from an EMBL/GenBank/DDBJ whole genome shotgun (WGS) entry which is preliminary data.</text>
</comment>
<dbReference type="GO" id="GO:0042834">
    <property type="term" value="F:peptidoglycan binding"/>
    <property type="evidence" value="ECO:0007669"/>
    <property type="project" value="InterPro"/>
</dbReference>
<dbReference type="Proteomes" id="UP000293623">
    <property type="component" value="Unassembled WGS sequence"/>
</dbReference>
<name>A0A4Q2KPI3_9SPHN</name>
<feature type="compositionally biased region" description="Pro residues" evidence="1">
    <location>
        <begin position="278"/>
        <end position="291"/>
    </location>
</feature>
<dbReference type="PROSITE" id="PS51724">
    <property type="entry name" value="SPOR"/>
    <property type="match status" value="1"/>
</dbReference>
<dbReference type="EMBL" id="SDPV01000001">
    <property type="protein sequence ID" value="RXZ65522.1"/>
    <property type="molecule type" value="Genomic_DNA"/>
</dbReference>
<dbReference type="PANTHER" id="PTHR45011:SF1">
    <property type="entry name" value="DAP3-BINDING CELL DEATH ENHANCER 1"/>
    <property type="match status" value="1"/>
</dbReference>
<reference evidence="4 5" key="1">
    <citation type="submission" date="2019-01" db="EMBL/GenBank/DDBJ databases">
        <title>Altererythrobacter rhizovicinus sp. nov., isolated from the rhizosphere soil of Haloxylon ammodendron.</title>
        <authorList>
            <person name="Li H.-P."/>
            <person name="Gou J.-Y."/>
            <person name="Yao D."/>
            <person name="Han Q.-Q."/>
            <person name="Shao K.-Z."/>
            <person name="Zhao Q."/>
            <person name="Zhang J.-L."/>
        </authorList>
    </citation>
    <scope>NUCLEOTIDE SEQUENCE [LARGE SCALE GENOMIC DNA]</scope>
    <source>
        <strain evidence="4 5">AY-3R</strain>
    </source>
</reference>
<organism evidence="4 5">
    <name type="scientific">Pelagerythrobacter rhizovicinus</name>
    <dbReference type="NCBI Taxonomy" id="2268576"/>
    <lineage>
        <taxon>Bacteria</taxon>
        <taxon>Pseudomonadati</taxon>
        <taxon>Pseudomonadota</taxon>
        <taxon>Alphaproteobacteria</taxon>
        <taxon>Sphingomonadales</taxon>
        <taxon>Erythrobacteraceae</taxon>
        <taxon>Pelagerythrobacter</taxon>
    </lineage>
</organism>
<dbReference type="PANTHER" id="PTHR45011">
    <property type="entry name" value="DAP3-BINDING CELL DEATH ENHANCER 1"/>
    <property type="match status" value="1"/>
</dbReference>
<dbReference type="InterPro" id="IPR011990">
    <property type="entry name" value="TPR-like_helical_dom_sf"/>
</dbReference>
<dbReference type="SUPFAM" id="SSF81901">
    <property type="entry name" value="HCP-like"/>
    <property type="match status" value="1"/>
</dbReference>
<dbReference type="AlphaFoldDB" id="A0A4Q2KPI3"/>
<feature type="chain" id="PRO_5020592818" evidence="2">
    <location>
        <begin position="25"/>
        <end position="394"/>
    </location>
</feature>
<dbReference type="InterPro" id="IPR007730">
    <property type="entry name" value="SPOR-like_dom"/>
</dbReference>
<feature type="signal peptide" evidence="2">
    <location>
        <begin position="1"/>
        <end position="24"/>
    </location>
</feature>
<dbReference type="Gene3D" id="1.25.40.10">
    <property type="entry name" value="Tetratricopeptide repeat domain"/>
    <property type="match status" value="1"/>
</dbReference>